<dbReference type="AlphaFoldDB" id="A0A848LEH6"/>
<dbReference type="InterPro" id="IPR001907">
    <property type="entry name" value="ClpP"/>
</dbReference>
<dbReference type="Pfam" id="PF00574">
    <property type="entry name" value="CLP_protease"/>
    <property type="match status" value="1"/>
</dbReference>
<accession>A0A848LEH6</accession>
<dbReference type="PANTHER" id="PTHR10381:SF70">
    <property type="entry name" value="ATP-DEPENDENT CLP PROTEASE PROTEOLYTIC SUBUNIT"/>
    <property type="match status" value="1"/>
</dbReference>
<protein>
    <recommendedName>
        <fullName evidence="6">ATP-dependent Clp protease proteolytic subunit</fullName>
    </recommendedName>
</protein>
<keyword evidence="9" id="KW-1185">Reference proteome</keyword>
<dbReference type="PRINTS" id="PR00127">
    <property type="entry name" value="CLPPROTEASEP"/>
</dbReference>
<dbReference type="PANTHER" id="PTHR10381">
    <property type="entry name" value="ATP-DEPENDENT CLP PROTEASE PROTEOLYTIC SUBUNIT"/>
    <property type="match status" value="1"/>
</dbReference>
<gene>
    <name evidence="8" type="ORF">HG543_17460</name>
</gene>
<comment type="caution">
    <text evidence="8">The sequence shown here is derived from an EMBL/GenBank/DDBJ whole genome shotgun (WGS) entry which is preliminary data.</text>
</comment>
<dbReference type="RefSeq" id="WP_169345921.1">
    <property type="nucleotide sequence ID" value="NZ_JABBJJ010000073.1"/>
</dbReference>
<dbReference type="GO" id="GO:0004252">
    <property type="term" value="F:serine-type endopeptidase activity"/>
    <property type="evidence" value="ECO:0007669"/>
    <property type="project" value="InterPro"/>
</dbReference>
<evidence type="ECO:0000256" key="6">
    <source>
        <dbReference type="RuleBase" id="RU003567"/>
    </source>
</evidence>
<organism evidence="8 9">
    <name type="scientific">Pyxidicoccus fallax</name>
    <dbReference type="NCBI Taxonomy" id="394095"/>
    <lineage>
        <taxon>Bacteria</taxon>
        <taxon>Pseudomonadati</taxon>
        <taxon>Myxococcota</taxon>
        <taxon>Myxococcia</taxon>
        <taxon>Myxococcales</taxon>
        <taxon>Cystobacterineae</taxon>
        <taxon>Myxococcaceae</taxon>
        <taxon>Pyxidicoccus</taxon>
    </lineage>
</organism>
<dbReference type="InterPro" id="IPR023562">
    <property type="entry name" value="ClpP/TepA"/>
</dbReference>
<dbReference type="CDD" id="cd07017">
    <property type="entry name" value="S14_ClpP_2"/>
    <property type="match status" value="1"/>
</dbReference>
<dbReference type="GO" id="GO:0006515">
    <property type="term" value="P:protein quality control for misfolded or incompletely synthesized proteins"/>
    <property type="evidence" value="ECO:0007669"/>
    <property type="project" value="TreeGrafter"/>
</dbReference>
<dbReference type="InterPro" id="IPR029045">
    <property type="entry name" value="ClpP/crotonase-like_dom_sf"/>
</dbReference>
<evidence type="ECO:0000313" key="8">
    <source>
        <dbReference type="EMBL" id="NMO16632.1"/>
    </source>
</evidence>
<evidence type="ECO:0000256" key="7">
    <source>
        <dbReference type="SAM" id="MobiDB-lite"/>
    </source>
</evidence>
<comment type="similarity">
    <text evidence="1 6">Belongs to the peptidase S14 family.</text>
</comment>
<reference evidence="8 9" key="1">
    <citation type="submission" date="2020-04" db="EMBL/GenBank/DDBJ databases">
        <title>Draft genome of Pyxidicoccus fallax type strain.</title>
        <authorList>
            <person name="Whitworth D.E."/>
        </authorList>
    </citation>
    <scope>NUCLEOTIDE SEQUENCE [LARGE SCALE GENOMIC DNA]</scope>
    <source>
        <strain evidence="8 9">DSM 14698</strain>
    </source>
</reference>
<evidence type="ECO:0000313" key="9">
    <source>
        <dbReference type="Proteomes" id="UP000518300"/>
    </source>
</evidence>
<dbReference type="EMBL" id="JABBJJ010000073">
    <property type="protein sequence ID" value="NMO16632.1"/>
    <property type="molecule type" value="Genomic_DNA"/>
</dbReference>
<keyword evidence="3 8" id="KW-0645">Protease</keyword>
<evidence type="ECO:0000256" key="3">
    <source>
        <dbReference type="ARBA" id="ARBA00022670"/>
    </source>
</evidence>
<name>A0A848LEH6_9BACT</name>
<feature type="region of interest" description="Disordered" evidence="7">
    <location>
        <begin position="1"/>
        <end position="35"/>
    </location>
</feature>
<evidence type="ECO:0000256" key="1">
    <source>
        <dbReference type="ARBA" id="ARBA00007039"/>
    </source>
</evidence>
<dbReference type="GO" id="GO:0009368">
    <property type="term" value="C:endopeptidase Clp complex"/>
    <property type="evidence" value="ECO:0007669"/>
    <property type="project" value="TreeGrafter"/>
</dbReference>
<dbReference type="GO" id="GO:0051117">
    <property type="term" value="F:ATPase binding"/>
    <property type="evidence" value="ECO:0007669"/>
    <property type="project" value="TreeGrafter"/>
</dbReference>
<sequence>MSGAARRNRCPGGTPSGSPPRRSRKKASLPRSSTSAELEERLLRDRIVFLGTPINDEVANRVVAQLLFLENQNPTEDIRLYLNSPGGSVTAALAICDTLEQVKPDVSTICVGQCSGMAVLLLALGERGKRFATADARFMLTPMTGGRPEDAPMMERIRQNFAERLARATNQRVDQVLRDCEEERLMGAREAVHYGLVDEVVERPRV</sequence>
<dbReference type="Gene3D" id="3.90.226.10">
    <property type="entry name" value="2-enoyl-CoA Hydratase, Chain A, domain 1"/>
    <property type="match status" value="1"/>
</dbReference>
<keyword evidence="5" id="KW-0720">Serine protease</keyword>
<dbReference type="Proteomes" id="UP000518300">
    <property type="component" value="Unassembled WGS sequence"/>
</dbReference>
<keyword evidence="2" id="KW-0963">Cytoplasm</keyword>
<keyword evidence="4" id="KW-0378">Hydrolase</keyword>
<dbReference type="GO" id="GO:0004176">
    <property type="term" value="F:ATP-dependent peptidase activity"/>
    <property type="evidence" value="ECO:0007669"/>
    <property type="project" value="InterPro"/>
</dbReference>
<dbReference type="SUPFAM" id="SSF52096">
    <property type="entry name" value="ClpP/crotonase"/>
    <property type="match status" value="1"/>
</dbReference>
<evidence type="ECO:0000256" key="5">
    <source>
        <dbReference type="ARBA" id="ARBA00022825"/>
    </source>
</evidence>
<proteinExistence type="inferred from homology"/>
<evidence type="ECO:0000256" key="4">
    <source>
        <dbReference type="ARBA" id="ARBA00022801"/>
    </source>
</evidence>
<evidence type="ECO:0000256" key="2">
    <source>
        <dbReference type="ARBA" id="ARBA00022490"/>
    </source>
</evidence>